<feature type="compositionally biased region" description="Basic and acidic residues" evidence="1">
    <location>
        <begin position="232"/>
        <end position="243"/>
    </location>
</feature>
<dbReference type="EnsemblPlants" id="OGLUM01G33470.1">
    <property type="protein sequence ID" value="OGLUM01G33470.1"/>
    <property type="gene ID" value="OGLUM01G33470"/>
</dbReference>
<dbReference type="HOGENOM" id="CLU_1112770_0_0_1"/>
<feature type="compositionally biased region" description="Low complexity" evidence="1">
    <location>
        <begin position="62"/>
        <end position="74"/>
    </location>
</feature>
<evidence type="ECO:0000313" key="3">
    <source>
        <dbReference type="Proteomes" id="UP000026961"/>
    </source>
</evidence>
<keyword evidence="3" id="KW-1185">Reference proteome</keyword>
<dbReference type="Proteomes" id="UP000026961">
    <property type="component" value="Chromosome 1"/>
</dbReference>
<reference evidence="2" key="2">
    <citation type="submission" date="2015-04" db="UniProtKB">
        <authorList>
            <consortium name="EnsemblPlants"/>
        </authorList>
    </citation>
    <scope>IDENTIFICATION</scope>
</reference>
<evidence type="ECO:0000256" key="1">
    <source>
        <dbReference type="SAM" id="MobiDB-lite"/>
    </source>
</evidence>
<accession>A0A0D9YEE2</accession>
<feature type="region of interest" description="Disordered" evidence="1">
    <location>
        <begin position="58"/>
        <end position="102"/>
    </location>
</feature>
<dbReference type="Gramene" id="OGLUM01G33470.1">
    <property type="protein sequence ID" value="OGLUM01G33470.1"/>
    <property type="gene ID" value="OGLUM01G33470"/>
</dbReference>
<feature type="region of interest" description="Disordered" evidence="1">
    <location>
        <begin position="198"/>
        <end position="250"/>
    </location>
</feature>
<feature type="region of interest" description="Disordered" evidence="1">
    <location>
        <begin position="1"/>
        <end position="22"/>
    </location>
</feature>
<protein>
    <submittedName>
        <fullName evidence="2">Uncharacterized protein</fullName>
    </submittedName>
</protein>
<organism evidence="2">
    <name type="scientific">Oryza glumipatula</name>
    <dbReference type="NCBI Taxonomy" id="40148"/>
    <lineage>
        <taxon>Eukaryota</taxon>
        <taxon>Viridiplantae</taxon>
        <taxon>Streptophyta</taxon>
        <taxon>Embryophyta</taxon>
        <taxon>Tracheophyta</taxon>
        <taxon>Spermatophyta</taxon>
        <taxon>Magnoliopsida</taxon>
        <taxon>Liliopsida</taxon>
        <taxon>Poales</taxon>
        <taxon>Poaceae</taxon>
        <taxon>BOP clade</taxon>
        <taxon>Oryzoideae</taxon>
        <taxon>Oryzeae</taxon>
        <taxon>Oryzinae</taxon>
        <taxon>Oryza</taxon>
    </lineage>
</organism>
<reference evidence="2" key="3">
    <citation type="submission" date="2018-05" db="EMBL/GenBank/DDBJ databases">
        <title>OgluRS3 (Oryza glumaepatula Reference Sequence Version 3).</title>
        <authorList>
            <person name="Zhang J."/>
            <person name="Kudrna D."/>
            <person name="Lee S."/>
            <person name="Talag J."/>
            <person name="Welchert J."/>
            <person name="Wing R.A."/>
        </authorList>
    </citation>
    <scope>NUCLEOTIDE SEQUENCE [LARGE SCALE GENOMIC DNA]</scope>
</reference>
<proteinExistence type="predicted"/>
<evidence type="ECO:0000313" key="2">
    <source>
        <dbReference type="EnsemblPlants" id="OGLUM01G33470.1"/>
    </source>
</evidence>
<name>A0A0D9YEE2_9ORYZ</name>
<sequence length="250" mass="27483">MALEPARRQKESPFQPNRRPARAQDALSLVLVRVRRRSLRQTQLRLAPKVRVRRRFTSPLSAAAAKPAGRRAAATGEALGRPALQPRPGVHGGSRPPGLTARWQGISTNTSRAWEKVRCSPQTQPPVTPTLDEAGRRCHLSPATKWAADLCGFWMRARTPKSIVESRLPKLGRVAWQEQRGLLHTPGSGCAATHLHHRAVRPGGRPPARDPGRGGRAGRPGTSPVVAARLPADSRRRPDEGEVKRRRTRT</sequence>
<reference evidence="2" key="1">
    <citation type="submission" date="2013-08" db="EMBL/GenBank/DDBJ databases">
        <title>Oryza genome evolution.</title>
        <authorList>
            <person name="Wing R.A."/>
            <person name="Panaud O."/>
            <person name="Oliveira A.C."/>
        </authorList>
    </citation>
    <scope>NUCLEOTIDE SEQUENCE</scope>
</reference>
<feature type="compositionally biased region" description="Basic and acidic residues" evidence="1">
    <location>
        <begin position="1"/>
        <end position="11"/>
    </location>
</feature>
<dbReference type="AlphaFoldDB" id="A0A0D9YEE2"/>